<accession>A0A509ELH1</accession>
<proteinExistence type="predicted"/>
<feature type="transmembrane region" description="Helical" evidence="1">
    <location>
        <begin position="27"/>
        <end position="48"/>
    </location>
</feature>
<evidence type="ECO:0000313" key="3">
    <source>
        <dbReference type="Proteomes" id="UP000410984"/>
    </source>
</evidence>
<keyword evidence="1" id="KW-0812">Transmembrane</keyword>
<name>A0A509ELH1_9HYPH</name>
<keyword evidence="3" id="KW-1185">Reference proteome</keyword>
<gene>
    <name evidence="2" type="ORF">MET9862_04728</name>
</gene>
<sequence>MILILAAALISGFGSVAIVVWTSPLLALVIGPIVGSVASLLAAFYLAWRRGSHLQNEAKLSLPRGSMVSALRDVARKGHASAGPS</sequence>
<reference evidence="2 3" key="1">
    <citation type="submission" date="2019-06" db="EMBL/GenBank/DDBJ databases">
        <authorList>
            <person name="Rodrigo-Torres L."/>
            <person name="Arahal R. D."/>
            <person name="Lucena T."/>
        </authorList>
    </citation>
    <scope>NUCLEOTIDE SEQUENCE [LARGE SCALE GENOMIC DNA]</scope>
    <source>
        <strain evidence="2 3">SB0023/3</strain>
    </source>
</reference>
<dbReference type="AlphaFoldDB" id="A0A509ELH1"/>
<organism evidence="2 3">
    <name type="scientific">Methylobacterium symbioticum</name>
    <dbReference type="NCBI Taxonomy" id="2584084"/>
    <lineage>
        <taxon>Bacteria</taxon>
        <taxon>Pseudomonadati</taxon>
        <taxon>Pseudomonadota</taxon>
        <taxon>Alphaproteobacteria</taxon>
        <taxon>Hyphomicrobiales</taxon>
        <taxon>Methylobacteriaceae</taxon>
        <taxon>Methylobacterium</taxon>
    </lineage>
</organism>
<keyword evidence="1" id="KW-1133">Transmembrane helix</keyword>
<evidence type="ECO:0000313" key="2">
    <source>
        <dbReference type="EMBL" id="VUD74103.1"/>
    </source>
</evidence>
<keyword evidence="1" id="KW-0472">Membrane</keyword>
<protein>
    <submittedName>
        <fullName evidence="2">Uncharacterized protein</fullName>
    </submittedName>
</protein>
<dbReference type="RefSeq" id="WP_142585266.1">
    <property type="nucleotide sequence ID" value="NZ_CABFPH010000102.1"/>
</dbReference>
<dbReference type="EMBL" id="CABFPH010000102">
    <property type="protein sequence ID" value="VUD74103.1"/>
    <property type="molecule type" value="Genomic_DNA"/>
</dbReference>
<evidence type="ECO:0000256" key="1">
    <source>
        <dbReference type="SAM" id="Phobius"/>
    </source>
</evidence>
<dbReference type="Proteomes" id="UP000410984">
    <property type="component" value="Unassembled WGS sequence"/>
</dbReference>